<dbReference type="Proteomes" id="UP001301140">
    <property type="component" value="Unassembled WGS sequence"/>
</dbReference>
<evidence type="ECO:0000313" key="7">
    <source>
        <dbReference type="Proteomes" id="UP001301140"/>
    </source>
</evidence>
<dbReference type="GO" id="GO:0043190">
    <property type="term" value="C:ATP-binding cassette (ABC) transporter complex"/>
    <property type="evidence" value="ECO:0007669"/>
    <property type="project" value="InterPro"/>
</dbReference>
<dbReference type="PANTHER" id="PTHR30290">
    <property type="entry name" value="PERIPLASMIC BINDING COMPONENT OF ABC TRANSPORTER"/>
    <property type="match status" value="1"/>
</dbReference>
<dbReference type="Gene3D" id="3.10.105.10">
    <property type="entry name" value="Dipeptide-binding Protein, Domain 3"/>
    <property type="match status" value="1"/>
</dbReference>
<keyword evidence="3 4" id="KW-0732">Signal</keyword>
<reference evidence="6 7" key="1">
    <citation type="submission" date="2023-03" db="EMBL/GenBank/DDBJ databases">
        <title>YIM 152171 draft genome.</title>
        <authorList>
            <person name="Yang Z."/>
        </authorList>
    </citation>
    <scope>NUCLEOTIDE SEQUENCE [LARGE SCALE GENOMIC DNA]</scope>
    <source>
        <strain evidence="6 7">YIM 152171</strain>
    </source>
</reference>
<dbReference type="RefSeq" id="WP_327787952.1">
    <property type="nucleotide sequence ID" value="NZ_JARGEQ010000025.1"/>
</dbReference>
<dbReference type="GO" id="GO:0015833">
    <property type="term" value="P:peptide transport"/>
    <property type="evidence" value="ECO:0007669"/>
    <property type="project" value="TreeGrafter"/>
</dbReference>
<evidence type="ECO:0000256" key="3">
    <source>
        <dbReference type="ARBA" id="ARBA00022729"/>
    </source>
</evidence>
<dbReference type="GO" id="GO:1904680">
    <property type="term" value="F:peptide transmembrane transporter activity"/>
    <property type="evidence" value="ECO:0007669"/>
    <property type="project" value="TreeGrafter"/>
</dbReference>
<sequence>MKKISRLALGLAGLVGLAAITGVQAEEAKTPVAGGTLNMIAQPEPPILMVGLNTQGPTLYVGGQIYQSLLTYGTGLEVLPSLAKAWDVSEDGLTYTFTLQDNVKWHDGQPFTAEDVVFTADKFLREAHPRWRYIANTYVESIASPAPGKVVFQLKKPFSAFLYAFELSSFPVVPKHIYEGTDYRTNPANQTPIGTGPFKLEEWKRGSYIHLVKNEDYWKPGQPYLDELYFRIIPDAASRAVAFEKGAVDVLRGGDVEGFAVRRLAKLDGVETTTAGWEMYSPVVFLQMNTRKAPLDEKRVRQAVMHALDREFIVKNVFFGLGKPATSPVASTTRFHSQDVAAYPFDMAKAKALLDEAGVKPAEHTVRLMPIPYGSQWDRLAEYVKQQVEQLGFKVSIQGVDPGGWSQALSEWDFDMTFNFTYQYGDPALGVARHYLSANIIKGTPFGNNQGYSNPKVDELLLAGASAVSAEDAAKAYAEAQKILTEEVALGWLYEMHNVTISREKVRNLVTTGIGLNEAMDEVWLAQ</sequence>
<feature type="chain" id="PRO_5042885786" evidence="4">
    <location>
        <begin position="26"/>
        <end position="527"/>
    </location>
</feature>
<accession>A0AAP3UZ75</accession>
<feature type="signal peptide" evidence="4">
    <location>
        <begin position="1"/>
        <end position="25"/>
    </location>
</feature>
<evidence type="ECO:0000259" key="5">
    <source>
        <dbReference type="Pfam" id="PF00496"/>
    </source>
</evidence>
<dbReference type="PANTHER" id="PTHR30290:SF38">
    <property type="entry name" value="D,D-DIPEPTIDE-BINDING PERIPLASMIC PROTEIN DDPA-RELATED"/>
    <property type="match status" value="1"/>
</dbReference>
<dbReference type="GO" id="GO:0030288">
    <property type="term" value="C:outer membrane-bounded periplasmic space"/>
    <property type="evidence" value="ECO:0007669"/>
    <property type="project" value="UniProtKB-ARBA"/>
</dbReference>
<keyword evidence="7" id="KW-1185">Reference proteome</keyword>
<comment type="subcellular location">
    <subcellularLocation>
        <location evidence="1">Periplasm</location>
    </subcellularLocation>
</comment>
<evidence type="ECO:0000256" key="2">
    <source>
        <dbReference type="ARBA" id="ARBA00005695"/>
    </source>
</evidence>
<evidence type="ECO:0000313" key="6">
    <source>
        <dbReference type="EMBL" id="MDF1585534.1"/>
    </source>
</evidence>
<dbReference type="EMBL" id="JARGEQ010000025">
    <property type="protein sequence ID" value="MDF1585534.1"/>
    <property type="molecule type" value="Genomic_DNA"/>
</dbReference>
<dbReference type="Gene3D" id="3.40.190.10">
    <property type="entry name" value="Periplasmic binding protein-like II"/>
    <property type="match status" value="1"/>
</dbReference>
<comment type="caution">
    <text evidence="6">The sequence shown here is derived from an EMBL/GenBank/DDBJ whole genome shotgun (WGS) entry which is preliminary data.</text>
</comment>
<name>A0AAP3UZ75_9PROT</name>
<feature type="domain" description="Solute-binding protein family 5" evidence="5">
    <location>
        <begin position="77"/>
        <end position="429"/>
    </location>
</feature>
<organism evidence="6 7">
    <name type="scientific">Marinimicrococcus flavescens</name>
    <dbReference type="NCBI Taxonomy" id="3031815"/>
    <lineage>
        <taxon>Bacteria</taxon>
        <taxon>Pseudomonadati</taxon>
        <taxon>Pseudomonadota</taxon>
        <taxon>Alphaproteobacteria</taxon>
        <taxon>Geminicoccales</taxon>
        <taxon>Geminicoccaceae</taxon>
        <taxon>Marinimicrococcus</taxon>
    </lineage>
</organism>
<dbReference type="CDD" id="cd08517">
    <property type="entry name" value="PBP2_NikA_DppA_OppA_like_13"/>
    <property type="match status" value="1"/>
</dbReference>
<comment type="similarity">
    <text evidence="2">Belongs to the bacterial solute-binding protein 5 family.</text>
</comment>
<dbReference type="SUPFAM" id="SSF53850">
    <property type="entry name" value="Periplasmic binding protein-like II"/>
    <property type="match status" value="1"/>
</dbReference>
<dbReference type="InterPro" id="IPR030678">
    <property type="entry name" value="Peptide/Ni-bd"/>
</dbReference>
<dbReference type="InterPro" id="IPR039424">
    <property type="entry name" value="SBP_5"/>
</dbReference>
<dbReference type="AlphaFoldDB" id="A0AAP3UZ75"/>
<proteinExistence type="inferred from homology"/>
<dbReference type="Pfam" id="PF00496">
    <property type="entry name" value="SBP_bac_5"/>
    <property type="match status" value="1"/>
</dbReference>
<dbReference type="InterPro" id="IPR000914">
    <property type="entry name" value="SBP_5_dom"/>
</dbReference>
<protein>
    <submittedName>
        <fullName evidence="6">ABC transporter substrate-binding protein</fullName>
    </submittedName>
</protein>
<evidence type="ECO:0000256" key="1">
    <source>
        <dbReference type="ARBA" id="ARBA00004418"/>
    </source>
</evidence>
<evidence type="ECO:0000256" key="4">
    <source>
        <dbReference type="SAM" id="SignalP"/>
    </source>
</evidence>
<gene>
    <name evidence="6" type="ORF">PZ740_03930</name>
</gene>
<dbReference type="PIRSF" id="PIRSF002741">
    <property type="entry name" value="MppA"/>
    <property type="match status" value="1"/>
</dbReference>